<feature type="non-terminal residue" evidence="1">
    <location>
        <position position="1"/>
    </location>
</feature>
<accession>A0A699RKL3</accession>
<reference evidence="1" key="1">
    <citation type="journal article" date="2019" name="Sci. Rep.">
        <title>Draft genome of Tanacetum cinerariifolium, the natural source of mosquito coil.</title>
        <authorList>
            <person name="Yamashiro T."/>
            <person name="Shiraishi A."/>
            <person name="Satake H."/>
            <person name="Nakayama K."/>
        </authorList>
    </citation>
    <scope>NUCLEOTIDE SEQUENCE</scope>
</reference>
<name>A0A699RKL3_TANCI</name>
<organism evidence="1">
    <name type="scientific">Tanacetum cinerariifolium</name>
    <name type="common">Dalmatian daisy</name>
    <name type="synonym">Chrysanthemum cinerariifolium</name>
    <dbReference type="NCBI Taxonomy" id="118510"/>
    <lineage>
        <taxon>Eukaryota</taxon>
        <taxon>Viridiplantae</taxon>
        <taxon>Streptophyta</taxon>
        <taxon>Embryophyta</taxon>
        <taxon>Tracheophyta</taxon>
        <taxon>Spermatophyta</taxon>
        <taxon>Magnoliopsida</taxon>
        <taxon>eudicotyledons</taxon>
        <taxon>Gunneridae</taxon>
        <taxon>Pentapetalae</taxon>
        <taxon>asterids</taxon>
        <taxon>campanulids</taxon>
        <taxon>Asterales</taxon>
        <taxon>Asteraceae</taxon>
        <taxon>Asteroideae</taxon>
        <taxon>Anthemideae</taxon>
        <taxon>Anthemidinae</taxon>
        <taxon>Tanacetum</taxon>
    </lineage>
</organism>
<dbReference type="EMBL" id="BKCJ011104462">
    <property type="protein sequence ID" value="GFC86303.1"/>
    <property type="molecule type" value="Genomic_DNA"/>
</dbReference>
<proteinExistence type="predicted"/>
<gene>
    <name evidence="1" type="ORF">Tci_858273</name>
</gene>
<sequence length="83" mass="9557">QGEDNVVADALSRIQREGELLNILTAIPSNEFMEAISAMWTIDPMLSGIVKDLQDGSLVTSKYSWQNDQLKRKWRWWLDQMSS</sequence>
<comment type="caution">
    <text evidence="1">The sequence shown here is derived from an EMBL/GenBank/DDBJ whole genome shotgun (WGS) entry which is preliminary data.</text>
</comment>
<protein>
    <submittedName>
        <fullName evidence="1">Uncharacterized protein</fullName>
    </submittedName>
</protein>
<evidence type="ECO:0000313" key="1">
    <source>
        <dbReference type="EMBL" id="GFC86303.1"/>
    </source>
</evidence>
<dbReference type="AlphaFoldDB" id="A0A699RKL3"/>